<name>A0ACD4NHA3_9HYPH</name>
<dbReference type="Proteomes" id="UP001163223">
    <property type="component" value="Chromosome"/>
</dbReference>
<proteinExistence type="predicted"/>
<accession>A0ACD4NHA3</accession>
<evidence type="ECO:0000313" key="2">
    <source>
        <dbReference type="Proteomes" id="UP001163223"/>
    </source>
</evidence>
<sequence>MDNRGHRGERQQGLADFGEFALASDDLDEVLTQACRLVRNALGTHRAVVLEIQDGETELLVRAGLGWKPETIGRLRFAVDATSSERVAIQTGRPVITRDIRDENRFTFAGFLTDEGVRAVANVPIFMSGRRAYGILQVDANEPRDFSDADIDVLRTYATIIGPVVDRLHKIQRLRDVEERERRRDVRFRAVFDTAPVGLSVISAEGHFLRVNRELCHILGRTPDELVGMSVGDVTHELDVLPSVSALRQSLATGEATSLDKHYRRPNGELIPANSILTPLLASDGPSTIIAVTVDLSARRRAESALRKSEERFRALVTAGTYSIYRMSPDWQMMYQLDNDTLSGDAGPVESWIDRYILDEDRPRVVAGIEEAIQTKSLFDLEHRVRFADGRIGWVLSRAVPLIGPDGEIAEWFGAASDITERRVAAETLRAAEEKHRIELERRVEDATAELKAGRDLLRATMDSSTDMIQVFEAVWNNAGEIVDFNWILNNHASECQLGEMRGKSLLEHNPGVVAEGIFDAFKRVTQTGVPEQAEHHYVHEQFDGWYYQSVVKLNDGVATTTKEISDWKRDQAEVLRLREAAAAARLRESEERFRSFAENSTDVLWIVDARTRQLTYLSPAFERIWGEGRDAVLRDLARWRELMHPDDREQALTDLWRVLEGENIQIAYRIRRADDGRVRWIQDSGFPIRDAGGQITHVGGITQDVTEQKEMGERLRENQRRLWTVIQGIPQLVWRAVDGGEWTWASPQWSSFTGQTLEESRGHGWLKALHPDDRDRALAGWREANGSSALAMETRLFHAGEGRHRWFQNRALPVRDEDGRITEWLGTSTDIDDLRQLQERQNVLVAELQHRTRNLLGVIRSMADRTADGAGSLEMFLPTFRERLGALSRINGLLSKLESGDRVTFDQLIRTELGARGFPDDGRSERVMLDGPAGVRLRSATIQTFALAIHELATNAVKYGALSTDEGQLRVVWRLHKDEALLDRLQVEWIESGVSDMPDEGAAPRGGGYGRMLIEKALPYQLQAETSYELGRNGVRCTIDLPLR</sequence>
<protein>
    <submittedName>
        <fullName evidence="1">PAS domain-containing protein</fullName>
    </submittedName>
</protein>
<gene>
    <name evidence="1" type="ORF">OXU80_14920</name>
</gene>
<keyword evidence="2" id="KW-1185">Reference proteome</keyword>
<reference evidence="1" key="1">
    <citation type="submission" date="2022-11" db="EMBL/GenBank/DDBJ databases">
        <title>beta-Carotene-producing bacterium, Jeongeuplla avenae sp. nov., alleviates the salt stress of Arabidopsis seedlings.</title>
        <authorList>
            <person name="Jiang L."/>
            <person name="Lee J."/>
        </authorList>
    </citation>
    <scope>NUCLEOTIDE SEQUENCE</scope>
    <source>
        <strain evidence="1">DY_R2A_6</strain>
    </source>
</reference>
<organism evidence="1 2">
    <name type="scientific">Antarcticirhabdus aurantiaca</name>
    <dbReference type="NCBI Taxonomy" id="2606717"/>
    <lineage>
        <taxon>Bacteria</taxon>
        <taxon>Pseudomonadati</taxon>
        <taxon>Pseudomonadota</taxon>
        <taxon>Alphaproteobacteria</taxon>
        <taxon>Hyphomicrobiales</taxon>
        <taxon>Aurantimonadaceae</taxon>
        <taxon>Antarcticirhabdus</taxon>
    </lineage>
</organism>
<dbReference type="EMBL" id="CP113520">
    <property type="protein sequence ID" value="WAJ26202.1"/>
    <property type="molecule type" value="Genomic_DNA"/>
</dbReference>
<evidence type="ECO:0000313" key="1">
    <source>
        <dbReference type="EMBL" id="WAJ26202.1"/>
    </source>
</evidence>